<comment type="similarity">
    <text evidence="2">Belongs to the KHG/KDPG aldolase family.</text>
</comment>
<organism evidence="6 7">
    <name type="scientific">Carex littledalei</name>
    <dbReference type="NCBI Taxonomy" id="544730"/>
    <lineage>
        <taxon>Eukaryota</taxon>
        <taxon>Viridiplantae</taxon>
        <taxon>Streptophyta</taxon>
        <taxon>Embryophyta</taxon>
        <taxon>Tracheophyta</taxon>
        <taxon>Spermatophyta</taxon>
        <taxon>Magnoliopsida</taxon>
        <taxon>Liliopsida</taxon>
        <taxon>Poales</taxon>
        <taxon>Cyperaceae</taxon>
        <taxon>Cyperoideae</taxon>
        <taxon>Cariceae</taxon>
        <taxon>Carex</taxon>
        <taxon>Carex subgen. Euthyceras</taxon>
    </lineage>
</organism>
<sequence length="265" mass="28383">MEGGKAILSISRSPFRPFSPVPQTTIHLRHYSRSPLSAVSPLHTTSSTLPEPLKQIHKAGIVACLRAQNVKTAVEAAHAALAGGVSVLEIVITTPGALEIIKVLCKDYPSVKFGIGTVLNIEDARKLTKAGAQFLMSPCTVMEILHWFRGSEILYIPGVMTPTEIFSAYNAGAEVVKVYPVSALGGEKYISTLRKPFPTIPMIASQGITTGSVGKYINAGASAVVLSDAIFDKEAMIKEDFDEIKRLAHLVTIEASLARKGNSKL</sequence>
<dbReference type="CDD" id="cd00452">
    <property type="entry name" value="KDPG_aldolase"/>
    <property type="match status" value="1"/>
</dbReference>
<evidence type="ECO:0000313" key="6">
    <source>
        <dbReference type="EMBL" id="KAF3335948.1"/>
    </source>
</evidence>
<keyword evidence="4" id="KW-0456">Lyase</keyword>
<dbReference type="PANTHER" id="PTHR30246:SF1">
    <property type="entry name" value="2-DEHYDRO-3-DEOXY-6-PHOSPHOGALACTONATE ALDOLASE-RELATED"/>
    <property type="match status" value="1"/>
</dbReference>
<dbReference type="OrthoDB" id="1476984at2759"/>
<dbReference type="InterPro" id="IPR000887">
    <property type="entry name" value="Aldlse_KDPG_KHG"/>
</dbReference>
<dbReference type="AlphaFoldDB" id="A0A833RIN3"/>
<protein>
    <submittedName>
        <fullName evidence="6">KHG/KDPG aldolase</fullName>
    </submittedName>
</protein>
<evidence type="ECO:0000256" key="3">
    <source>
        <dbReference type="ARBA" id="ARBA00011233"/>
    </source>
</evidence>
<proteinExistence type="inferred from homology"/>
<dbReference type="EMBL" id="SWLB01000008">
    <property type="protein sequence ID" value="KAF3335948.1"/>
    <property type="molecule type" value="Genomic_DNA"/>
</dbReference>
<name>A0A833RIN3_9POAL</name>
<evidence type="ECO:0000256" key="4">
    <source>
        <dbReference type="ARBA" id="ARBA00023239"/>
    </source>
</evidence>
<accession>A0A833RIN3</accession>
<dbReference type="GO" id="GO:0016829">
    <property type="term" value="F:lyase activity"/>
    <property type="evidence" value="ECO:0007669"/>
    <property type="project" value="UniProtKB-KW"/>
</dbReference>
<gene>
    <name evidence="6" type="ORF">FCM35_KLT20455</name>
</gene>
<dbReference type="InterPro" id="IPR013785">
    <property type="entry name" value="Aldolase_TIM"/>
</dbReference>
<keyword evidence="5" id="KW-0119">Carbohydrate metabolism</keyword>
<comment type="subunit">
    <text evidence="3">Homotrimer.</text>
</comment>
<reference evidence="6" key="1">
    <citation type="submission" date="2020-01" db="EMBL/GenBank/DDBJ databases">
        <title>Genome sequence of Kobresia littledalei, the first chromosome-level genome in the family Cyperaceae.</title>
        <authorList>
            <person name="Qu G."/>
        </authorList>
    </citation>
    <scope>NUCLEOTIDE SEQUENCE</scope>
    <source>
        <strain evidence="6">C.B.Clarke</strain>
        <tissue evidence="6">Leaf</tissue>
    </source>
</reference>
<evidence type="ECO:0000256" key="5">
    <source>
        <dbReference type="ARBA" id="ARBA00023277"/>
    </source>
</evidence>
<comment type="caution">
    <text evidence="6">The sequence shown here is derived from an EMBL/GenBank/DDBJ whole genome shotgun (WGS) entry which is preliminary data.</text>
</comment>
<keyword evidence="7" id="KW-1185">Reference proteome</keyword>
<comment type="pathway">
    <text evidence="1">Carbohydrate acid metabolism.</text>
</comment>
<dbReference type="SUPFAM" id="SSF51569">
    <property type="entry name" value="Aldolase"/>
    <property type="match status" value="1"/>
</dbReference>
<dbReference type="Proteomes" id="UP000623129">
    <property type="component" value="Unassembled WGS sequence"/>
</dbReference>
<dbReference type="Pfam" id="PF01081">
    <property type="entry name" value="Aldolase"/>
    <property type="match status" value="1"/>
</dbReference>
<dbReference type="PANTHER" id="PTHR30246">
    <property type="entry name" value="2-KETO-3-DEOXY-6-PHOSPHOGLUCONATE ALDOLASE"/>
    <property type="match status" value="1"/>
</dbReference>
<evidence type="ECO:0000256" key="1">
    <source>
        <dbReference type="ARBA" id="ARBA00004761"/>
    </source>
</evidence>
<dbReference type="Gene3D" id="3.20.20.70">
    <property type="entry name" value="Aldolase class I"/>
    <property type="match status" value="1"/>
</dbReference>
<evidence type="ECO:0000256" key="2">
    <source>
        <dbReference type="ARBA" id="ARBA00006906"/>
    </source>
</evidence>
<evidence type="ECO:0000313" key="7">
    <source>
        <dbReference type="Proteomes" id="UP000623129"/>
    </source>
</evidence>
<dbReference type="NCBIfam" id="TIGR01182">
    <property type="entry name" value="eda"/>
    <property type="match status" value="1"/>
</dbReference>